<dbReference type="PROSITE" id="PS51078">
    <property type="entry name" value="ICLR_ED"/>
    <property type="match status" value="1"/>
</dbReference>
<evidence type="ECO:0000256" key="3">
    <source>
        <dbReference type="ARBA" id="ARBA00023163"/>
    </source>
</evidence>
<dbReference type="Gene3D" id="1.10.10.10">
    <property type="entry name" value="Winged helix-like DNA-binding domain superfamily/Winged helix DNA-binding domain"/>
    <property type="match status" value="1"/>
</dbReference>
<dbReference type="InterPro" id="IPR036388">
    <property type="entry name" value="WH-like_DNA-bd_sf"/>
</dbReference>
<name>A0A7Y9I9Q4_9ACTN</name>
<gene>
    <name evidence="6" type="ORF">BKA15_004193</name>
</gene>
<proteinExistence type="predicted"/>
<keyword evidence="3" id="KW-0804">Transcription</keyword>
<evidence type="ECO:0000256" key="2">
    <source>
        <dbReference type="ARBA" id="ARBA00023125"/>
    </source>
</evidence>
<dbReference type="SUPFAM" id="SSF55781">
    <property type="entry name" value="GAF domain-like"/>
    <property type="match status" value="1"/>
</dbReference>
<dbReference type="GO" id="GO:0003677">
    <property type="term" value="F:DNA binding"/>
    <property type="evidence" value="ECO:0007669"/>
    <property type="project" value="UniProtKB-KW"/>
</dbReference>
<dbReference type="Pfam" id="PF01614">
    <property type="entry name" value="IclR_C"/>
    <property type="match status" value="1"/>
</dbReference>
<evidence type="ECO:0000256" key="1">
    <source>
        <dbReference type="ARBA" id="ARBA00023015"/>
    </source>
</evidence>
<evidence type="ECO:0000313" key="7">
    <source>
        <dbReference type="Proteomes" id="UP000569914"/>
    </source>
</evidence>
<evidence type="ECO:0000259" key="5">
    <source>
        <dbReference type="PROSITE" id="PS51078"/>
    </source>
</evidence>
<dbReference type="Pfam" id="PF09339">
    <property type="entry name" value="HTH_IclR"/>
    <property type="match status" value="1"/>
</dbReference>
<dbReference type="GO" id="GO:0003700">
    <property type="term" value="F:DNA-binding transcription factor activity"/>
    <property type="evidence" value="ECO:0007669"/>
    <property type="project" value="TreeGrafter"/>
</dbReference>
<dbReference type="EMBL" id="JACCBU010000001">
    <property type="protein sequence ID" value="NYE72864.1"/>
    <property type="molecule type" value="Genomic_DNA"/>
</dbReference>
<dbReference type="InterPro" id="IPR014757">
    <property type="entry name" value="Tscrpt_reg_IclR_C"/>
</dbReference>
<dbReference type="InterPro" id="IPR050707">
    <property type="entry name" value="HTH_MetabolicPath_Reg"/>
</dbReference>
<dbReference type="Gene3D" id="3.30.450.40">
    <property type="match status" value="1"/>
</dbReference>
<reference evidence="6 7" key="1">
    <citation type="submission" date="2020-07" db="EMBL/GenBank/DDBJ databases">
        <title>Sequencing the genomes of 1000 actinobacteria strains.</title>
        <authorList>
            <person name="Klenk H.-P."/>
        </authorList>
    </citation>
    <scope>NUCLEOTIDE SEQUENCE [LARGE SCALE GENOMIC DNA]</scope>
    <source>
        <strain evidence="6 7">DSM 22083</strain>
    </source>
</reference>
<dbReference type="PROSITE" id="PS51077">
    <property type="entry name" value="HTH_ICLR"/>
    <property type="match status" value="1"/>
</dbReference>
<comment type="caution">
    <text evidence="6">The sequence shown here is derived from an EMBL/GenBank/DDBJ whole genome shotgun (WGS) entry which is preliminary data.</text>
</comment>
<dbReference type="Proteomes" id="UP000569914">
    <property type="component" value="Unassembled WGS sequence"/>
</dbReference>
<keyword evidence="7" id="KW-1185">Reference proteome</keyword>
<sequence length="261" mass="28410">MVEQARSPDQSRSGPVERTLAILELVAERGGAGAREVANALGLPLPTVYRLTKDLVDSDYLVHIRSEGRYELGYKLHRLGLALHRQLGLSRPVAREIAALHESTGFAAYLALYRGGELVLVHVVDSPDCPRLKPLRFGFHEVPHSTAFGKILLADLDPAGRDLFLARHPLRALTANTITERITLDAELEEVARRGISWEHEEFLPGWACAAVPVRGGDSALLGAVAVSAQPERLTGVEQRVAARLRQVASRVGACLRGSET</sequence>
<dbReference type="PANTHER" id="PTHR30136">
    <property type="entry name" value="HELIX-TURN-HELIX TRANSCRIPTIONAL REGULATOR, ICLR FAMILY"/>
    <property type="match status" value="1"/>
</dbReference>
<dbReference type="SUPFAM" id="SSF46785">
    <property type="entry name" value="Winged helix' DNA-binding domain"/>
    <property type="match status" value="1"/>
</dbReference>
<dbReference type="RefSeq" id="WP_179753949.1">
    <property type="nucleotide sequence ID" value="NZ_JACCBU010000001.1"/>
</dbReference>
<protein>
    <submittedName>
        <fullName evidence="6">DNA-binding IclR family transcriptional regulator</fullName>
    </submittedName>
</protein>
<dbReference type="InterPro" id="IPR005471">
    <property type="entry name" value="Tscrpt_reg_IclR_N"/>
</dbReference>
<dbReference type="InterPro" id="IPR029016">
    <property type="entry name" value="GAF-like_dom_sf"/>
</dbReference>
<evidence type="ECO:0000313" key="6">
    <source>
        <dbReference type="EMBL" id="NYE72864.1"/>
    </source>
</evidence>
<organism evidence="6 7">
    <name type="scientific">Microlunatus parietis</name>
    <dbReference type="NCBI Taxonomy" id="682979"/>
    <lineage>
        <taxon>Bacteria</taxon>
        <taxon>Bacillati</taxon>
        <taxon>Actinomycetota</taxon>
        <taxon>Actinomycetes</taxon>
        <taxon>Propionibacteriales</taxon>
        <taxon>Propionibacteriaceae</taxon>
        <taxon>Microlunatus</taxon>
    </lineage>
</organism>
<dbReference type="InterPro" id="IPR036390">
    <property type="entry name" value="WH_DNA-bd_sf"/>
</dbReference>
<feature type="domain" description="IclR-ED" evidence="5">
    <location>
        <begin position="75"/>
        <end position="261"/>
    </location>
</feature>
<accession>A0A7Y9I9Q4</accession>
<keyword evidence="2 6" id="KW-0238">DNA-binding</keyword>
<dbReference type="GO" id="GO:0045892">
    <property type="term" value="P:negative regulation of DNA-templated transcription"/>
    <property type="evidence" value="ECO:0007669"/>
    <property type="project" value="TreeGrafter"/>
</dbReference>
<dbReference type="SMART" id="SM00346">
    <property type="entry name" value="HTH_ICLR"/>
    <property type="match status" value="1"/>
</dbReference>
<keyword evidence="1" id="KW-0805">Transcription regulation</keyword>
<dbReference type="AlphaFoldDB" id="A0A7Y9I9Q4"/>
<dbReference type="PANTHER" id="PTHR30136:SF24">
    <property type="entry name" value="HTH-TYPE TRANSCRIPTIONAL REPRESSOR ALLR"/>
    <property type="match status" value="1"/>
</dbReference>
<evidence type="ECO:0000259" key="4">
    <source>
        <dbReference type="PROSITE" id="PS51077"/>
    </source>
</evidence>
<feature type="domain" description="HTH iclR-type" evidence="4">
    <location>
        <begin position="13"/>
        <end position="74"/>
    </location>
</feature>